<dbReference type="Proteomes" id="UP000199375">
    <property type="component" value="Unassembled WGS sequence"/>
</dbReference>
<dbReference type="EMBL" id="FMCW01000037">
    <property type="protein sequence ID" value="SCF17100.1"/>
    <property type="molecule type" value="Genomic_DNA"/>
</dbReference>
<proteinExistence type="predicted"/>
<name>A0A1C4Y8V5_9ACTN</name>
<evidence type="ECO:0000313" key="2">
    <source>
        <dbReference type="EMBL" id="SCF17100.1"/>
    </source>
</evidence>
<accession>A0A1C4Y8V5</accession>
<sequence length="314" mass="35236">MTLLNDQDRAWFQSHFMALCVRKTGFDWQSFVTDLMYAKHGGQFLQVNPSGRGDKGCDGWIDGLMLACYGASNPNQAYVTKKIKDDFTTALTHWGSDMERWAFVHNDAVGLPTMAVMGIVELRREVKGKTEVQIEAWPPQVLWDYCCSDLSRSKLASILGAPPSDHPAGMSYIARCVETLARTRLPVDLEEVPEVPYGKIEHNEFGEEVAELIKKFQTQTSHVRYYFSQATPGEQSQASQMLRVRFDKYRALLGNSDAVFHALCDSLVQEAFANSEGYGDAEQQRSAAMMVVTHFFEICEIFESPEGVGYAPTV</sequence>
<dbReference type="RefSeq" id="WP_091285443.1">
    <property type="nucleotide sequence ID" value="NZ_FMCW01000037.1"/>
</dbReference>
<evidence type="ECO:0000313" key="3">
    <source>
        <dbReference type="Proteomes" id="UP000199375"/>
    </source>
</evidence>
<dbReference type="Pfam" id="PF20275">
    <property type="entry name" value="CTD10"/>
    <property type="match status" value="1"/>
</dbReference>
<evidence type="ECO:0000259" key="1">
    <source>
        <dbReference type="Pfam" id="PF20275"/>
    </source>
</evidence>
<organism evidence="2 3">
    <name type="scientific">Micromonospora haikouensis</name>
    <dbReference type="NCBI Taxonomy" id="686309"/>
    <lineage>
        <taxon>Bacteria</taxon>
        <taxon>Bacillati</taxon>
        <taxon>Actinomycetota</taxon>
        <taxon>Actinomycetes</taxon>
        <taxon>Micromonosporales</taxon>
        <taxon>Micromonosporaceae</taxon>
        <taxon>Micromonospora</taxon>
    </lineage>
</organism>
<feature type="domain" description="ABC-three component systems C-terminal" evidence="1">
    <location>
        <begin position="180"/>
        <end position="303"/>
    </location>
</feature>
<dbReference type="AlphaFoldDB" id="A0A1C4Y8V5"/>
<protein>
    <recommendedName>
        <fullName evidence="1">ABC-three component systems C-terminal domain-containing protein</fullName>
    </recommendedName>
</protein>
<dbReference type="InterPro" id="IPR046919">
    <property type="entry name" value="ABC-3C_CTD10"/>
</dbReference>
<gene>
    <name evidence="2" type="ORF">GA0070558_13755</name>
</gene>
<reference evidence="2 3" key="1">
    <citation type="submission" date="2016-06" db="EMBL/GenBank/DDBJ databases">
        <authorList>
            <person name="Kjaerup R.B."/>
            <person name="Dalgaard T.S."/>
            <person name="Juul-Madsen H.R."/>
        </authorList>
    </citation>
    <scope>NUCLEOTIDE SEQUENCE [LARGE SCALE GENOMIC DNA]</scope>
    <source>
        <strain evidence="2 3">DSM 45626</strain>
    </source>
</reference>